<evidence type="ECO:0000313" key="1">
    <source>
        <dbReference type="EMBL" id="CAA7269099.1"/>
    </source>
</evidence>
<keyword evidence="2" id="KW-1185">Reference proteome</keyword>
<sequence length="138" mass="15472">MDTYRLAGPASRALHIDDLQPKKVTVSKGPWQILMKNELHATNVSHNHISEIAAGCDDAGQHHGLQSHIYSRATWRYSPRASLEPQAHYRFLQGAVDIHLSEFSNPRQLMMAIADAFDGELLFLSTTTILIDVQFFSS</sequence>
<name>A0A8S0VTU7_CYCAE</name>
<evidence type="ECO:0000313" key="2">
    <source>
        <dbReference type="Proteomes" id="UP000467700"/>
    </source>
</evidence>
<gene>
    <name evidence="1" type="ORF">AAE3_LOCUS11353</name>
</gene>
<proteinExistence type="predicted"/>
<accession>A0A8S0VTU7</accession>
<dbReference type="EMBL" id="CACVBS010000074">
    <property type="protein sequence ID" value="CAA7269099.1"/>
    <property type="molecule type" value="Genomic_DNA"/>
</dbReference>
<organism evidence="1 2">
    <name type="scientific">Cyclocybe aegerita</name>
    <name type="common">Black poplar mushroom</name>
    <name type="synonym">Agrocybe aegerita</name>
    <dbReference type="NCBI Taxonomy" id="1973307"/>
    <lineage>
        <taxon>Eukaryota</taxon>
        <taxon>Fungi</taxon>
        <taxon>Dikarya</taxon>
        <taxon>Basidiomycota</taxon>
        <taxon>Agaricomycotina</taxon>
        <taxon>Agaricomycetes</taxon>
        <taxon>Agaricomycetidae</taxon>
        <taxon>Agaricales</taxon>
        <taxon>Agaricineae</taxon>
        <taxon>Bolbitiaceae</taxon>
        <taxon>Cyclocybe</taxon>
    </lineage>
</organism>
<comment type="caution">
    <text evidence="1">The sequence shown here is derived from an EMBL/GenBank/DDBJ whole genome shotgun (WGS) entry which is preliminary data.</text>
</comment>
<protein>
    <submittedName>
        <fullName evidence="1">Uncharacterized protein</fullName>
    </submittedName>
</protein>
<dbReference type="Proteomes" id="UP000467700">
    <property type="component" value="Unassembled WGS sequence"/>
</dbReference>
<reference evidence="1 2" key="1">
    <citation type="submission" date="2020-01" db="EMBL/GenBank/DDBJ databases">
        <authorList>
            <person name="Gupta K D."/>
        </authorList>
    </citation>
    <scope>NUCLEOTIDE SEQUENCE [LARGE SCALE GENOMIC DNA]</scope>
</reference>
<dbReference type="AlphaFoldDB" id="A0A8S0VTU7"/>